<sequence>MKKLKFLSYLFAALLMVTTVSCDDDDDDSVPNNTSLLTASEWTGDKVYFQGMDVTNNPLSPIDVKNVKITFMSDGTYSGQIEGISQSGTWEFNQTETQIIMDKGTDDELIVDVKKLTSTELWAEGEFADLGEDVEIRFVH</sequence>
<keyword evidence="1" id="KW-0732">Signal</keyword>
<keyword evidence="3" id="KW-1185">Reference proteome</keyword>
<evidence type="ECO:0000313" key="3">
    <source>
        <dbReference type="Proteomes" id="UP000774935"/>
    </source>
</evidence>
<proteinExistence type="predicted"/>
<gene>
    <name evidence="2" type="ORF">KYK27_09970</name>
</gene>
<feature type="chain" id="PRO_5047291504" evidence="1">
    <location>
        <begin position="23"/>
        <end position="140"/>
    </location>
</feature>
<dbReference type="EMBL" id="JAHWXQ010000002">
    <property type="protein sequence ID" value="MBW3365371.1"/>
    <property type="molecule type" value="Genomic_DNA"/>
</dbReference>
<dbReference type="RefSeq" id="WP_199109867.1">
    <property type="nucleotide sequence ID" value="NZ_JAHWXQ010000002.1"/>
</dbReference>
<reference evidence="2 3" key="1">
    <citation type="submission" date="2021-07" db="EMBL/GenBank/DDBJ databases">
        <authorList>
            <person name="Kim M.K."/>
        </authorList>
    </citation>
    <scope>NUCLEOTIDE SEQUENCE [LARGE SCALE GENOMIC DNA]</scope>
    <source>
        <strain evidence="2 3">HLY7-15</strain>
    </source>
</reference>
<dbReference type="PROSITE" id="PS51257">
    <property type="entry name" value="PROKAR_LIPOPROTEIN"/>
    <property type="match status" value="1"/>
</dbReference>
<dbReference type="Proteomes" id="UP000774935">
    <property type="component" value="Unassembled WGS sequence"/>
</dbReference>
<evidence type="ECO:0000313" key="2">
    <source>
        <dbReference type="EMBL" id="MBW3365371.1"/>
    </source>
</evidence>
<comment type="caution">
    <text evidence="2">The sequence shown here is derived from an EMBL/GenBank/DDBJ whole genome shotgun (WGS) entry which is preliminary data.</text>
</comment>
<name>A0ABS6XBK9_9BACT</name>
<evidence type="ECO:0000256" key="1">
    <source>
        <dbReference type="SAM" id="SignalP"/>
    </source>
</evidence>
<organism evidence="2 3">
    <name type="scientific">Pontibacter populi</name>
    <dbReference type="NCBI Taxonomy" id="890055"/>
    <lineage>
        <taxon>Bacteria</taxon>
        <taxon>Pseudomonadati</taxon>
        <taxon>Bacteroidota</taxon>
        <taxon>Cytophagia</taxon>
        <taxon>Cytophagales</taxon>
        <taxon>Hymenobacteraceae</taxon>
        <taxon>Pontibacter</taxon>
    </lineage>
</organism>
<feature type="signal peptide" evidence="1">
    <location>
        <begin position="1"/>
        <end position="22"/>
    </location>
</feature>
<accession>A0ABS6XBK9</accession>
<protein>
    <submittedName>
        <fullName evidence="2">DUF4923 family protein</fullName>
    </submittedName>
</protein>